<protein>
    <recommendedName>
        <fullName evidence="8">Glycoside hydrolase</fullName>
    </recommendedName>
</protein>
<evidence type="ECO:0000256" key="2">
    <source>
        <dbReference type="ARBA" id="ARBA00022801"/>
    </source>
</evidence>
<dbReference type="AlphaFoldDB" id="A0A3A8PDA3"/>
<dbReference type="Pfam" id="PF01183">
    <property type="entry name" value="Glyco_hydro_25"/>
    <property type="match status" value="1"/>
</dbReference>
<dbReference type="InterPro" id="IPR018077">
    <property type="entry name" value="Glyco_hydro_fam25_subgr"/>
</dbReference>
<name>A0A3A8PDA3_9BACT</name>
<proteinExistence type="inferred from homology"/>
<dbReference type="PROSITE" id="PS51904">
    <property type="entry name" value="GLYCOSYL_HYDROL_F25_2"/>
    <property type="match status" value="1"/>
</dbReference>
<evidence type="ECO:0000256" key="4">
    <source>
        <dbReference type="SAM" id="MobiDB-lite"/>
    </source>
</evidence>
<dbReference type="SMART" id="SM00641">
    <property type="entry name" value="Glyco_25"/>
    <property type="match status" value="1"/>
</dbReference>
<dbReference type="InterPro" id="IPR017853">
    <property type="entry name" value="GH"/>
</dbReference>
<keyword evidence="7" id="KW-1185">Reference proteome</keyword>
<dbReference type="GO" id="GO:0009253">
    <property type="term" value="P:peptidoglycan catabolic process"/>
    <property type="evidence" value="ECO:0007669"/>
    <property type="project" value="InterPro"/>
</dbReference>
<dbReference type="InterPro" id="IPR002053">
    <property type="entry name" value="Glyco_hydro_25"/>
</dbReference>
<dbReference type="Proteomes" id="UP000272888">
    <property type="component" value="Unassembled WGS sequence"/>
</dbReference>
<evidence type="ECO:0000256" key="5">
    <source>
        <dbReference type="SAM" id="SignalP"/>
    </source>
</evidence>
<organism evidence="6 7">
    <name type="scientific">Corallococcus llansteffanensis</name>
    <dbReference type="NCBI Taxonomy" id="2316731"/>
    <lineage>
        <taxon>Bacteria</taxon>
        <taxon>Pseudomonadati</taxon>
        <taxon>Myxococcota</taxon>
        <taxon>Myxococcia</taxon>
        <taxon>Myxococcales</taxon>
        <taxon>Cystobacterineae</taxon>
        <taxon>Myxococcaceae</taxon>
        <taxon>Corallococcus</taxon>
    </lineage>
</organism>
<evidence type="ECO:0000256" key="3">
    <source>
        <dbReference type="ARBA" id="ARBA00023295"/>
    </source>
</evidence>
<comment type="similarity">
    <text evidence="1">Belongs to the glycosyl hydrolase 25 family.</text>
</comment>
<dbReference type="GO" id="GO:0016052">
    <property type="term" value="P:carbohydrate catabolic process"/>
    <property type="evidence" value="ECO:0007669"/>
    <property type="project" value="TreeGrafter"/>
</dbReference>
<dbReference type="PANTHER" id="PTHR34135:SF2">
    <property type="entry name" value="LYSOZYME"/>
    <property type="match status" value="1"/>
</dbReference>
<sequence>MVLSLACATPGTTLTAPAAPAAAALASPAVAASAPSPAPAPADAPEPTSSPAIVQVGVTGTARATVKPALAEAPGKTRLQGIDISHYQPSVKWESVNKASAAFVFIKATEATSEDTRFESYWSGAKKAGIPRGAYHFFHPKIDVQAQVESFTKRVSPDPGELPVVVDVEEYKALYAGLSCEQAASKLRAFSQGVEKALGHKPIIYTNHETWQKSFCNHPYFRDHMLWLAKYTLSTSEPKPPTGWKQWQFWQYTGSGEVTGIPGTVDQSYFNGSVEELKALLKME</sequence>
<dbReference type="Gene3D" id="3.20.20.80">
    <property type="entry name" value="Glycosidases"/>
    <property type="match status" value="1"/>
</dbReference>
<keyword evidence="2" id="KW-0378">Hydrolase</keyword>
<feature type="region of interest" description="Disordered" evidence="4">
    <location>
        <begin position="32"/>
        <end position="51"/>
    </location>
</feature>
<keyword evidence="5" id="KW-0732">Signal</keyword>
<evidence type="ECO:0008006" key="8">
    <source>
        <dbReference type="Google" id="ProtNLM"/>
    </source>
</evidence>
<evidence type="ECO:0000313" key="7">
    <source>
        <dbReference type="Proteomes" id="UP000272888"/>
    </source>
</evidence>
<dbReference type="GO" id="GO:0003796">
    <property type="term" value="F:lysozyme activity"/>
    <property type="evidence" value="ECO:0007669"/>
    <property type="project" value="InterPro"/>
</dbReference>
<evidence type="ECO:0000313" key="6">
    <source>
        <dbReference type="EMBL" id="RKH53929.1"/>
    </source>
</evidence>
<gene>
    <name evidence="6" type="ORF">D7V93_26180</name>
</gene>
<dbReference type="PANTHER" id="PTHR34135">
    <property type="entry name" value="LYSOZYME"/>
    <property type="match status" value="1"/>
</dbReference>
<keyword evidence="3" id="KW-0326">Glycosidase</keyword>
<dbReference type="EMBL" id="RAWB01000316">
    <property type="protein sequence ID" value="RKH53929.1"/>
    <property type="molecule type" value="Genomic_DNA"/>
</dbReference>
<feature type="chain" id="PRO_5017338998" description="Glycoside hydrolase" evidence="5">
    <location>
        <begin position="32"/>
        <end position="284"/>
    </location>
</feature>
<feature type="signal peptide" evidence="5">
    <location>
        <begin position="1"/>
        <end position="31"/>
    </location>
</feature>
<accession>A0A3A8PDA3</accession>
<evidence type="ECO:0000256" key="1">
    <source>
        <dbReference type="ARBA" id="ARBA00010646"/>
    </source>
</evidence>
<reference evidence="7" key="1">
    <citation type="submission" date="2018-09" db="EMBL/GenBank/DDBJ databases">
        <authorList>
            <person name="Livingstone P.G."/>
            <person name="Whitworth D.E."/>
        </authorList>
    </citation>
    <scope>NUCLEOTIDE SEQUENCE [LARGE SCALE GENOMIC DNA]</scope>
    <source>
        <strain evidence="7">CA051B</strain>
    </source>
</reference>
<dbReference type="SUPFAM" id="SSF51445">
    <property type="entry name" value="(Trans)glycosidases"/>
    <property type="match status" value="1"/>
</dbReference>
<dbReference type="GO" id="GO:0016998">
    <property type="term" value="P:cell wall macromolecule catabolic process"/>
    <property type="evidence" value="ECO:0007669"/>
    <property type="project" value="InterPro"/>
</dbReference>
<comment type="caution">
    <text evidence="6">The sequence shown here is derived from an EMBL/GenBank/DDBJ whole genome shotgun (WGS) entry which is preliminary data.</text>
</comment>